<evidence type="ECO:0000256" key="4">
    <source>
        <dbReference type="ARBA" id="ARBA00023242"/>
    </source>
</evidence>
<evidence type="ECO:0000313" key="7">
    <source>
        <dbReference type="Proteomes" id="UP000694391"/>
    </source>
</evidence>
<feature type="compositionally biased region" description="Basic and acidic residues" evidence="5">
    <location>
        <begin position="1"/>
        <end position="18"/>
    </location>
</feature>
<keyword evidence="7" id="KW-1185">Reference proteome</keyword>
<reference evidence="6" key="2">
    <citation type="submission" date="2025-09" db="UniProtKB">
        <authorList>
            <consortium name="Ensembl"/>
        </authorList>
    </citation>
    <scope>IDENTIFICATION</scope>
</reference>
<dbReference type="PANTHER" id="PTHR23087:SF11">
    <property type="entry name" value="HIGH MOBILITY GROUP NUCLEOSOMAL BINDING DOMAIN 2-RELATED"/>
    <property type="match status" value="1"/>
</dbReference>
<evidence type="ECO:0000256" key="5">
    <source>
        <dbReference type="SAM" id="MobiDB-lite"/>
    </source>
</evidence>
<dbReference type="GeneTree" id="ENSGT00950000185182"/>
<dbReference type="GO" id="GO:0031492">
    <property type="term" value="F:nucleosomal DNA binding"/>
    <property type="evidence" value="ECO:0007669"/>
    <property type="project" value="InterPro"/>
</dbReference>
<dbReference type="GO" id="GO:0006325">
    <property type="term" value="P:chromatin organization"/>
    <property type="evidence" value="ECO:0007669"/>
    <property type="project" value="TreeGrafter"/>
</dbReference>
<protein>
    <submittedName>
        <fullName evidence="6">Uncharacterized protein</fullName>
    </submittedName>
</protein>
<dbReference type="PRINTS" id="PR00925">
    <property type="entry name" value="NONHISHMG17"/>
</dbReference>
<dbReference type="Proteomes" id="UP000694391">
    <property type="component" value="Unplaced"/>
</dbReference>
<name>A0A8C0KJI1_CANLU</name>
<dbReference type="GO" id="GO:0005634">
    <property type="term" value="C:nucleus"/>
    <property type="evidence" value="ECO:0007669"/>
    <property type="project" value="UniProtKB-SubCell"/>
</dbReference>
<dbReference type="InterPro" id="IPR000079">
    <property type="entry name" value="HMGN_fam"/>
</dbReference>
<keyword evidence="4" id="KW-0539">Nucleus</keyword>
<evidence type="ECO:0000313" key="6">
    <source>
        <dbReference type="Ensembl" id="ENSCAFP00020016079.1"/>
    </source>
</evidence>
<comment type="subcellular location">
    <subcellularLocation>
        <location evidence="1">Nucleus</location>
    </subcellularLocation>
</comment>
<accession>A0A8C0KJI1</accession>
<sequence>MPKRKAEGDAKGDEAKVKHEPKKSARLSVKPAPLKPEPKLKKTPAKKGEKVPKRLRGKLMLARIGITLWKTEMPKLIRHRKLKVLETGIV</sequence>
<keyword evidence="3" id="KW-0238">DNA-binding</keyword>
<dbReference type="Ensembl" id="ENSCAFT00020018662.1">
    <property type="protein sequence ID" value="ENSCAFP00020016079.1"/>
    <property type="gene ID" value="ENSCAFG00020012903.1"/>
</dbReference>
<evidence type="ECO:0000256" key="1">
    <source>
        <dbReference type="ARBA" id="ARBA00004123"/>
    </source>
</evidence>
<dbReference type="GO" id="GO:0000785">
    <property type="term" value="C:chromatin"/>
    <property type="evidence" value="ECO:0007669"/>
    <property type="project" value="InterPro"/>
</dbReference>
<feature type="compositionally biased region" description="Basic and acidic residues" evidence="5">
    <location>
        <begin position="36"/>
        <end position="52"/>
    </location>
</feature>
<organism evidence="6 7">
    <name type="scientific">Canis lupus dingo</name>
    <name type="common">dingo</name>
    <dbReference type="NCBI Taxonomy" id="286419"/>
    <lineage>
        <taxon>Eukaryota</taxon>
        <taxon>Metazoa</taxon>
        <taxon>Chordata</taxon>
        <taxon>Craniata</taxon>
        <taxon>Vertebrata</taxon>
        <taxon>Euteleostomi</taxon>
        <taxon>Mammalia</taxon>
        <taxon>Eutheria</taxon>
        <taxon>Laurasiatheria</taxon>
        <taxon>Carnivora</taxon>
        <taxon>Caniformia</taxon>
        <taxon>Canidae</taxon>
        <taxon>Canis</taxon>
    </lineage>
</organism>
<dbReference type="Pfam" id="PF01101">
    <property type="entry name" value="HMG14_17"/>
    <property type="match status" value="1"/>
</dbReference>
<feature type="region of interest" description="Disordered" evidence="5">
    <location>
        <begin position="1"/>
        <end position="53"/>
    </location>
</feature>
<evidence type="ECO:0000256" key="2">
    <source>
        <dbReference type="ARBA" id="ARBA00007696"/>
    </source>
</evidence>
<comment type="similarity">
    <text evidence="2">Belongs to the HMGN family.</text>
</comment>
<reference evidence="6" key="1">
    <citation type="submission" date="2025-08" db="UniProtKB">
        <authorList>
            <consortium name="Ensembl"/>
        </authorList>
    </citation>
    <scope>IDENTIFICATION</scope>
</reference>
<dbReference type="AlphaFoldDB" id="A0A8C0KJI1"/>
<dbReference type="SMART" id="SM00527">
    <property type="entry name" value="HMG17"/>
    <property type="match status" value="1"/>
</dbReference>
<dbReference type="PANTHER" id="PTHR23087">
    <property type="entry name" value="NONHISTONE CHROMOSOMAL PROTEIN HMG"/>
    <property type="match status" value="1"/>
</dbReference>
<evidence type="ECO:0000256" key="3">
    <source>
        <dbReference type="ARBA" id="ARBA00023125"/>
    </source>
</evidence>
<proteinExistence type="inferred from homology"/>